<feature type="chain" id="PRO_5013775570" evidence="6">
    <location>
        <begin position="23"/>
        <end position="133"/>
    </location>
</feature>
<evidence type="ECO:0000256" key="3">
    <source>
        <dbReference type="ARBA" id="ARBA00023157"/>
    </source>
</evidence>
<evidence type="ECO:0000313" key="9">
    <source>
        <dbReference type="Proteomes" id="UP000230750"/>
    </source>
</evidence>
<dbReference type="GO" id="GO:0005615">
    <property type="term" value="C:extracellular space"/>
    <property type="evidence" value="ECO:0007669"/>
    <property type="project" value="TreeGrafter"/>
</dbReference>
<dbReference type="GO" id="GO:0046872">
    <property type="term" value="F:metal ion binding"/>
    <property type="evidence" value="ECO:0007669"/>
    <property type="project" value="UniProtKB-KW"/>
</dbReference>
<dbReference type="InterPro" id="IPR001134">
    <property type="entry name" value="Netrin_domain"/>
</dbReference>
<keyword evidence="3 5" id="KW-1015">Disulfide bond</keyword>
<proteinExistence type="predicted"/>
<dbReference type="SUPFAM" id="SSF50242">
    <property type="entry name" value="TIMP-like"/>
    <property type="match status" value="1"/>
</dbReference>
<keyword evidence="4" id="KW-0862">Zinc</keyword>
<dbReference type="AlphaFoldDB" id="A0A2G8L010"/>
<keyword evidence="9" id="KW-1185">Reference proteome</keyword>
<feature type="disulfide bond" evidence="5">
    <location>
        <begin position="27"/>
        <end position="120"/>
    </location>
</feature>
<dbReference type="Proteomes" id="UP000230750">
    <property type="component" value="Unassembled WGS sequence"/>
</dbReference>
<dbReference type="GO" id="GO:0051045">
    <property type="term" value="P:negative regulation of membrane protein ectodomain proteolysis"/>
    <property type="evidence" value="ECO:0007669"/>
    <property type="project" value="TreeGrafter"/>
</dbReference>
<dbReference type="GO" id="GO:0008191">
    <property type="term" value="F:metalloendopeptidase inhibitor activity"/>
    <property type="evidence" value="ECO:0007669"/>
    <property type="project" value="InterPro"/>
</dbReference>
<dbReference type="OrthoDB" id="6041373at2759"/>
<protein>
    <submittedName>
        <fullName evidence="8">Putative metalloproteinase inhibitor 1</fullName>
    </submittedName>
</protein>
<sequence>MEKLLVAAVMAFTLGIMVTVEADRCLCPVKHPQQKFCNSDFVFVATVRGAQEANGYLVYDLKVSHEKVFKGEEFVDRAQKYIKVFTSYNGLLCGRPNLVYLEKYLISGVMVDDHMEISYCDWLLNGRTSLHLS</sequence>
<evidence type="ECO:0000256" key="1">
    <source>
        <dbReference type="ARBA" id="ARBA00004613"/>
    </source>
</evidence>
<evidence type="ECO:0000256" key="4">
    <source>
        <dbReference type="PIRSR" id="PIRSR601820-1"/>
    </source>
</evidence>
<dbReference type="Gene3D" id="2.40.50.120">
    <property type="match status" value="1"/>
</dbReference>
<dbReference type="GO" id="GO:0002020">
    <property type="term" value="F:protease binding"/>
    <property type="evidence" value="ECO:0007669"/>
    <property type="project" value="TreeGrafter"/>
</dbReference>
<dbReference type="InterPro" id="IPR001820">
    <property type="entry name" value="TIMP"/>
</dbReference>
<dbReference type="EMBL" id="MRZV01000280">
    <property type="protein sequence ID" value="PIK53587.1"/>
    <property type="molecule type" value="Genomic_DNA"/>
</dbReference>
<dbReference type="GO" id="GO:0031012">
    <property type="term" value="C:extracellular matrix"/>
    <property type="evidence" value="ECO:0007669"/>
    <property type="project" value="TreeGrafter"/>
</dbReference>
<keyword evidence="6" id="KW-0732">Signal</keyword>
<evidence type="ECO:0000256" key="2">
    <source>
        <dbReference type="ARBA" id="ARBA00022525"/>
    </source>
</evidence>
<dbReference type="InterPro" id="IPR008993">
    <property type="entry name" value="TIMP-like_OB-fold"/>
</dbReference>
<comment type="subcellular location">
    <subcellularLocation>
        <location evidence="1">Secreted</location>
    </subcellularLocation>
</comment>
<feature type="disulfide bond" evidence="5">
    <location>
        <begin position="25"/>
        <end position="93"/>
    </location>
</feature>
<accession>A0A2G8L010</accession>
<evidence type="ECO:0000256" key="6">
    <source>
        <dbReference type="SAM" id="SignalP"/>
    </source>
</evidence>
<dbReference type="PROSITE" id="PS50189">
    <property type="entry name" value="NTR"/>
    <property type="match status" value="1"/>
</dbReference>
<name>A0A2G8L010_STIJA</name>
<dbReference type="SMART" id="SM00206">
    <property type="entry name" value="NTR"/>
    <property type="match status" value="1"/>
</dbReference>
<dbReference type="PANTHER" id="PTHR11844:SF33">
    <property type="entry name" value="TISSUE INHIBITOR OF METALLOPROTEINASE"/>
    <property type="match status" value="1"/>
</dbReference>
<feature type="binding site" evidence="4">
    <location>
        <position position="25"/>
    </location>
    <ligand>
        <name>Zn(2+)</name>
        <dbReference type="ChEBI" id="CHEBI:29105"/>
        <note>ligand shared with metalloproteinase partner</note>
    </ligand>
</feature>
<reference evidence="8 9" key="1">
    <citation type="journal article" date="2017" name="PLoS Biol.">
        <title>The sea cucumber genome provides insights into morphological evolution and visceral regeneration.</title>
        <authorList>
            <person name="Zhang X."/>
            <person name="Sun L."/>
            <person name="Yuan J."/>
            <person name="Sun Y."/>
            <person name="Gao Y."/>
            <person name="Zhang L."/>
            <person name="Li S."/>
            <person name="Dai H."/>
            <person name="Hamel J.F."/>
            <person name="Liu C."/>
            <person name="Yu Y."/>
            <person name="Liu S."/>
            <person name="Lin W."/>
            <person name="Guo K."/>
            <person name="Jin S."/>
            <person name="Xu P."/>
            <person name="Storey K.B."/>
            <person name="Huan P."/>
            <person name="Zhang T."/>
            <person name="Zhou Y."/>
            <person name="Zhang J."/>
            <person name="Lin C."/>
            <person name="Li X."/>
            <person name="Xing L."/>
            <person name="Huo D."/>
            <person name="Sun M."/>
            <person name="Wang L."/>
            <person name="Mercier A."/>
            <person name="Li F."/>
            <person name="Yang H."/>
            <person name="Xiang J."/>
        </authorList>
    </citation>
    <scope>NUCLEOTIDE SEQUENCE [LARGE SCALE GENOMIC DNA]</scope>
    <source>
        <strain evidence="8">Shaxun</strain>
        <tissue evidence="8">Muscle</tissue>
    </source>
</reference>
<evidence type="ECO:0000256" key="5">
    <source>
        <dbReference type="PIRSR" id="PIRSR601820-3"/>
    </source>
</evidence>
<keyword evidence="4" id="KW-0479">Metal-binding</keyword>
<gene>
    <name evidence="8" type="ORF">BSL78_09505</name>
</gene>
<feature type="domain" description="NTR" evidence="7">
    <location>
        <begin position="25"/>
        <end position="133"/>
    </location>
</feature>
<evidence type="ECO:0000313" key="8">
    <source>
        <dbReference type="EMBL" id="PIK53587.1"/>
    </source>
</evidence>
<dbReference type="Pfam" id="PF00965">
    <property type="entry name" value="TIMP"/>
    <property type="match status" value="1"/>
</dbReference>
<dbReference type="PANTHER" id="PTHR11844">
    <property type="entry name" value="METALLOPROTEASE INHIBITOR"/>
    <property type="match status" value="1"/>
</dbReference>
<keyword evidence="2" id="KW-0964">Secreted</keyword>
<comment type="caution">
    <text evidence="8">The sequence shown here is derived from an EMBL/GenBank/DDBJ whole genome shotgun (WGS) entry which is preliminary data.</text>
</comment>
<evidence type="ECO:0000259" key="7">
    <source>
        <dbReference type="PROSITE" id="PS50189"/>
    </source>
</evidence>
<feature type="signal peptide" evidence="6">
    <location>
        <begin position="1"/>
        <end position="22"/>
    </location>
</feature>
<organism evidence="8 9">
    <name type="scientific">Stichopus japonicus</name>
    <name type="common">Sea cucumber</name>
    <dbReference type="NCBI Taxonomy" id="307972"/>
    <lineage>
        <taxon>Eukaryota</taxon>
        <taxon>Metazoa</taxon>
        <taxon>Echinodermata</taxon>
        <taxon>Eleutherozoa</taxon>
        <taxon>Echinozoa</taxon>
        <taxon>Holothuroidea</taxon>
        <taxon>Aspidochirotacea</taxon>
        <taxon>Aspidochirotida</taxon>
        <taxon>Stichopodidae</taxon>
        <taxon>Apostichopus</taxon>
    </lineage>
</organism>